<evidence type="ECO:0000256" key="7">
    <source>
        <dbReference type="ARBA" id="ARBA00023163"/>
    </source>
</evidence>
<accession>A0A3B6GVY1</accession>
<dbReference type="InterPro" id="IPR057993">
    <property type="entry name" value="HD-Zip_IV_C"/>
</dbReference>
<dbReference type="PANTHER" id="PTHR45654">
    <property type="entry name" value="HOMEOBOX-LEUCINE ZIPPER PROTEIN MERISTEM L1"/>
    <property type="match status" value="1"/>
</dbReference>
<dbReference type="SUPFAM" id="SSF55961">
    <property type="entry name" value="Bet v1-like"/>
    <property type="match status" value="2"/>
</dbReference>
<protein>
    <recommendedName>
        <fullName evidence="16">Homeobox domain-containing protein</fullName>
    </recommendedName>
</protein>
<dbReference type="GO" id="GO:0005634">
    <property type="term" value="C:nucleus"/>
    <property type="evidence" value="ECO:0007669"/>
    <property type="project" value="UniProtKB-SubCell"/>
</dbReference>
<dbReference type="InterPro" id="IPR017970">
    <property type="entry name" value="Homeobox_CS"/>
</dbReference>
<evidence type="ECO:0000256" key="9">
    <source>
        <dbReference type="PROSITE-ProRule" id="PRU00108"/>
    </source>
</evidence>
<keyword evidence="15" id="KW-1185">Reference proteome</keyword>
<dbReference type="InterPro" id="IPR001356">
    <property type="entry name" value="HD"/>
</dbReference>
<evidence type="ECO:0008006" key="16">
    <source>
        <dbReference type="Google" id="ProtNLM"/>
    </source>
</evidence>
<dbReference type="Gene3D" id="3.30.530.20">
    <property type="match status" value="1"/>
</dbReference>
<evidence type="ECO:0000313" key="15">
    <source>
        <dbReference type="Proteomes" id="UP000019116"/>
    </source>
</evidence>
<dbReference type="PROSITE" id="PS00027">
    <property type="entry name" value="HOMEOBOX_1"/>
    <property type="match status" value="1"/>
</dbReference>
<dbReference type="Gramene" id="TraesRN3D0100712000.1">
    <property type="protein sequence ID" value="TraesRN3D0100712000.1"/>
    <property type="gene ID" value="TraesRN3D0100712000"/>
</dbReference>
<dbReference type="Pfam" id="PF00046">
    <property type="entry name" value="Homeodomain"/>
    <property type="match status" value="1"/>
</dbReference>
<keyword evidence="3" id="KW-0805">Transcription regulation</keyword>
<keyword evidence="5 9" id="KW-0238">DNA-binding</keyword>
<evidence type="ECO:0000256" key="1">
    <source>
        <dbReference type="ARBA" id="ARBA00004123"/>
    </source>
</evidence>
<dbReference type="Gene3D" id="1.10.10.60">
    <property type="entry name" value="Homeodomain-like"/>
    <property type="match status" value="1"/>
</dbReference>
<evidence type="ECO:0000256" key="6">
    <source>
        <dbReference type="ARBA" id="ARBA00023155"/>
    </source>
</evidence>
<feature type="domain" description="START" evidence="13">
    <location>
        <begin position="280"/>
        <end position="519"/>
    </location>
</feature>
<dbReference type="Pfam" id="PF01852">
    <property type="entry name" value="START"/>
    <property type="match status" value="1"/>
</dbReference>
<reference evidence="14" key="2">
    <citation type="submission" date="2018-10" db="UniProtKB">
        <authorList>
            <consortium name="EnsemblPlants"/>
        </authorList>
    </citation>
    <scope>IDENTIFICATION</scope>
</reference>
<dbReference type="Proteomes" id="UP000019116">
    <property type="component" value="Chromosome 3D"/>
</dbReference>
<evidence type="ECO:0000259" key="13">
    <source>
        <dbReference type="PROSITE" id="PS50848"/>
    </source>
</evidence>
<dbReference type="InterPro" id="IPR002913">
    <property type="entry name" value="START_lipid-bd_dom"/>
</dbReference>
<feature type="region of interest" description="Disordered" evidence="11">
    <location>
        <begin position="181"/>
        <end position="201"/>
    </location>
</feature>
<dbReference type="SUPFAM" id="SSF46689">
    <property type="entry name" value="Homeodomain-like"/>
    <property type="match status" value="1"/>
</dbReference>
<dbReference type="Gramene" id="TraesCS3D03G0680800.1">
    <property type="protein sequence ID" value="TraesCS3D03G0680800.1.CDS"/>
    <property type="gene ID" value="TraesCS3D03G0680800"/>
</dbReference>
<evidence type="ECO:0000256" key="2">
    <source>
        <dbReference type="ARBA" id="ARBA00006789"/>
    </source>
</evidence>
<dbReference type="Gramene" id="TraesROB_scaffold_130990_01G000100.1">
    <property type="protein sequence ID" value="TraesROB_scaffold_130990_01G000100.1"/>
    <property type="gene ID" value="TraesROB_scaffold_130990_01G000100"/>
</dbReference>
<dbReference type="Pfam" id="PF25797">
    <property type="entry name" value="PDF2_C"/>
    <property type="match status" value="1"/>
</dbReference>
<dbReference type="SMART" id="SM00389">
    <property type="entry name" value="HOX"/>
    <property type="match status" value="1"/>
</dbReference>
<reference evidence="14" key="1">
    <citation type="submission" date="2018-08" db="EMBL/GenBank/DDBJ databases">
        <authorList>
            <person name="Rossello M."/>
        </authorList>
    </citation>
    <scope>NUCLEOTIDE SEQUENCE [LARGE SCALE GENOMIC DNA]</scope>
    <source>
        <strain evidence="14">cv. Chinese Spring</strain>
    </source>
</reference>
<dbReference type="FunFam" id="1.10.10.60:FF:000229">
    <property type="entry name" value="Homeobox-leucine zipper protein HDG1"/>
    <property type="match status" value="1"/>
</dbReference>
<dbReference type="PROSITE" id="PS50848">
    <property type="entry name" value="START"/>
    <property type="match status" value="1"/>
</dbReference>
<evidence type="ECO:0000256" key="3">
    <source>
        <dbReference type="ARBA" id="ARBA00023015"/>
    </source>
</evidence>
<dbReference type="GO" id="GO:0008289">
    <property type="term" value="F:lipid binding"/>
    <property type="evidence" value="ECO:0007669"/>
    <property type="project" value="InterPro"/>
</dbReference>
<gene>
    <name evidence="14" type="primary">LOC123074776</name>
</gene>
<dbReference type="PANTHER" id="PTHR45654:SF24">
    <property type="entry name" value="HOMEOBOX-LEUCINE ZIPPER PROTEIN GLABRA 2"/>
    <property type="match status" value="1"/>
</dbReference>
<comment type="similarity">
    <text evidence="2">Belongs to the HD-ZIP homeobox family. Class IV subfamily.</text>
</comment>
<keyword evidence="6 9" id="KW-0371">Homeobox</keyword>
<dbReference type="PROSITE" id="PS50071">
    <property type="entry name" value="HOMEOBOX_2"/>
    <property type="match status" value="1"/>
</dbReference>
<evidence type="ECO:0000259" key="12">
    <source>
        <dbReference type="PROSITE" id="PS50071"/>
    </source>
</evidence>
<evidence type="ECO:0000256" key="11">
    <source>
        <dbReference type="SAM" id="MobiDB-lite"/>
    </source>
</evidence>
<name>A0A3B6GVY1_WHEAT</name>
<dbReference type="Gramene" id="TraesWEE_scaffold_125172_01G000100.1">
    <property type="protein sequence ID" value="TraesWEE_scaffold_125172_01G000100.1"/>
    <property type="gene ID" value="TraesWEE_scaffold_125172_01G000100"/>
</dbReference>
<evidence type="ECO:0000256" key="5">
    <source>
        <dbReference type="ARBA" id="ARBA00023125"/>
    </source>
</evidence>
<evidence type="ECO:0000256" key="4">
    <source>
        <dbReference type="ARBA" id="ARBA00023054"/>
    </source>
</evidence>
<evidence type="ECO:0000256" key="10">
    <source>
        <dbReference type="RuleBase" id="RU000682"/>
    </source>
</evidence>
<feature type="compositionally biased region" description="Basic residues" evidence="11">
    <location>
        <begin position="68"/>
        <end position="79"/>
    </location>
</feature>
<dbReference type="AlphaFoldDB" id="A0A3B6GVY1"/>
<feature type="domain" description="Homeobox" evidence="12">
    <location>
        <begin position="71"/>
        <end position="131"/>
    </location>
</feature>
<dbReference type="GO" id="GO:0003677">
    <property type="term" value="F:DNA binding"/>
    <property type="evidence" value="ECO:0007669"/>
    <property type="project" value="UniProtKB-UniRule"/>
</dbReference>
<evidence type="ECO:0000256" key="8">
    <source>
        <dbReference type="ARBA" id="ARBA00023242"/>
    </source>
</evidence>
<feature type="DNA-binding region" description="Homeobox" evidence="9">
    <location>
        <begin position="73"/>
        <end position="132"/>
    </location>
</feature>
<evidence type="ECO:0000313" key="14">
    <source>
        <dbReference type="EnsemblPlants" id="TraesCS3D02G296500.1"/>
    </source>
</evidence>
<dbReference type="InterPro" id="IPR042160">
    <property type="entry name" value="HD-Zip_IV"/>
</dbReference>
<dbReference type="EnsemblPlants" id="TraesCS3D02G296500.1">
    <property type="protein sequence ID" value="TraesCS3D02G296500.1"/>
    <property type="gene ID" value="TraesCS3D02G296500"/>
</dbReference>
<feature type="region of interest" description="Disordered" evidence="11">
    <location>
        <begin position="1"/>
        <end position="84"/>
    </location>
</feature>
<dbReference type="Gramene" id="TraesCS3D02G296500.1">
    <property type="protein sequence ID" value="TraesCS3D02G296500.1"/>
    <property type="gene ID" value="TraesCS3D02G296500"/>
</dbReference>
<dbReference type="Gramene" id="TraesCAD_scaffold_087496_01G000100.1">
    <property type="protein sequence ID" value="TraesCAD_scaffold_087496_01G000100.1"/>
    <property type="gene ID" value="TraesCAD_scaffold_087496_01G000100"/>
</dbReference>
<keyword evidence="4" id="KW-0175">Coiled coil</keyword>
<dbReference type="CDD" id="cd08875">
    <property type="entry name" value="START_ArGLABRA2_like"/>
    <property type="match status" value="1"/>
</dbReference>
<sequence length="778" mass="84493">MLWVQAGAFARKAPSGDEVEEGEEGSVGVRSGPPGGEVDVSSENTGPAGSQSGDGSGEEEEGHADGGKRKKRSRKSYHRHTSEQVRVMEAVFKESPHPDEKQRQQLSKQLGLSPRQVKFWFQNRRTQIKCVRSGDSGAARELAAQVRAGESPEGEPRHETACQGTLTLPKLRRRSSLDRWLRRRRSQPRTAAAAGERQAQSRGSCRCPANAAFGRVRSAGANQKLMLWKWNPFQVEKLRRALGTAAADGAASPASPPFSAATAQMSSNRSPFEVYGGGLAGRDRQSVLGLAGRALEELKTMCSSGEPLWVRSVETGRDILNYDEYVRLFRRDDGPGDRRAGWSVEASRETGLVYLDATKLVYAFMDVNQWKELFPSMISKASTLDVIRTRDDDDGHDGVVQLMFAEVQMLTPMIPTREFYFARYCKKLAAEKWVIVDVSFDKAEADVGTSPLLTCWKNPSGCIIEEQANGHSRVTWMEHTRCRECAVPSMYRAVTASGLAFGARRWVATLQLQCERMVFWVATNVPTRDNSGVSTLAGRRSVLKLAHRMTSSLCRVMGGSRGLAWSRAPRAGAGDVRLTSRTNAGDPGEPQGLIACAVLSTWLPVSPTALLDFLRDESRRPEWDVTLAGRAVQCRVNLTKGKDRCNCVTAYVSSRADGQGGEWVVQDSCTSPCESIVAYAPVDAAVLQPVISGHDSSGVALLPCGFAVVPDGLEARPAVIRSRREDGAAAGSLVTVAFQVLASSSPAAALSPESAETVTSLASCTLRRVKKALGCQDR</sequence>
<dbReference type="Gramene" id="TraesCLE_scaffold_138072_01G000100.1">
    <property type="protein sequence ID" value="TraesCLE_scaffold_138072_01G000100.1"/>
    <property type="gene ID" value="TraesCLE_scaffold_138072_01G000100"/>
</dbReference>
<proteinExistence type="inferred from homology"/>
<dbReference type="CDD" id="cd00086">
    <property type="entry name" value="homeodomain"/>
    <property type="match status" value="1"/>
</dbReference>
<dbReference type="OrthoDB" id="6159439at2759"/>
<dbReference type="SMART" id="SM00234">
    <property type="entry name" value="START"/>
    <property type="match status" value="1"/>
</dbReference>
<dbReference type="GO" id="GO:0000981">
    <property type="term" value="F:DNA-binding transcription factor activity, RNA polymerase II-specific"/>
    <property type="evidence" value="ECO:0007669"/>
    <property type="project" value="InterPro"/>
</dbReference>
<keyword evidence="7" id="KW-0804">Transcription</keyword>
<dbReference type="InterPro" id="IPR023393">
    <property type="entry name" value="START-like_dom_sf"/>
</dbReference>
<keyword evidence="8 9" id="KW-0539">Nucleus</keyword>
<organism evidence="14">
    <name type="scientific">Triticum aestivum</name>
    <name type="common">Wheat</name>
    <dbReference type="NCBI Taxonomy" id="4565"/>
    <lineage>
        <taxon>Eukaryota</taxon>
        <taxon>Viridiplantae</taxon>
        <taxon>Streptophyta</taxon>
        <taxon>Embryophyta</taxon>
        <taxon>Tracheophyta</taxon>
        <taxon>Spermatophyta</taxon>
        <taxon>Magnoliopsida</taxon>
        <taxon>Liliopsida</taxon>
        <taxon>Poales</taxon>
        <taxon>Poaceae</taxon>
        <taxon>BOP clade</taxon>
        <taxon>Pooideae</taxon>
        <taxon>Triticodae</taxon>
        <taxon>Triticeae</taxon>
        <taxon>Triticinae</taxon>
        <taxon>Triticum</taxon>
    </lineage>
</organism>
<comment type="subcellular location">
    <subcellularLocation>
        <location evidence="1 9 10">Nucleus</location>
    </subcellularLocation>
</comment>
<dbReference type="InterPro" id="IPR009057">
    <property type="entry name" value="Homeodomain-like_sf"/>
</dbReference>